<dbReference type="GO" id="GO:0005198">
    <property type="term" value="F:structural molecule activity"/>
    <property type="evidence" value="ECO:0007669"/>
    <property type="project" value="InterPro"/>
</dbReference>
<dbReference type="Gene3D" id="1.20.5.170">
    <property type="match status" value="1"/>
</dbReference>
<dbReference type="PANTHER" id="PTHR23239:SF180">
    <property type="entry name" value="KERATIN, TYPE I CYTOSKELETAL 17"/>
    <property type="match status" value="1"/>
</dbReference>
<evidence type="ECO:0000256" key="1">
    <source>
        <dbReference type="ARBA" id="ARBA00022744"/>
    </source>
</evidence>
<dbReference type="InterPro" id="IPR002957">
    <property type="entry name" value="Keratin_I"/>
</dbReference>
<dbReference type="FunFam" id="1.20.5.500:FF:000001">
    <property type="entry name" value="Type II keratin 23"/>
    <property type="match status" value="1"/>
</dbReference>
<evidence type="ECO:0000256" key="4">
    <source>
        <dbReference type="SAM" id="Coils"/>
    </source>
</evidence>
<dbReference type="GO" id="GO:0005882">
    <property type="term" value="C:intermediate filament"/>
    <property type="evidence" value="ECO:0007669"/>
    <property type="project" value="UniProtKB-KW"/>
</dbReference>
<dbReference type="InterPro" id="IPR039008">
    <property type="entry name" value="IF_rod_dom"/>
</dbReference>
<dbReference type="FunFam" id="1.20.5.1160:FF:000002">
    <property type="entry name" value="Type I keratin 10"/>
    <property type="match status" value="1"/>
</dbReference>
<evidence type="ECO:0000313" key="6">
    <source>
        <dbReference type="Ensembl" id="ENSCVAP00000030489.1"/>
    </source>
</evidence>
<feature type="domain" description="IF rod" evidence="5">
    <location>
        <begin position="58"/>
        <end position="369"/>
    </location>
</feature>
<dbReference type="Pfam" id="PF00038">
    <property type="entry name" value="Filament"/>
    <property type="match status" value="1"/>
</dbReference>
<dbReference type="STRING" id="28743.ENSCVAP00000030489"/>
<dbReference type="SMART" id="SM01391">
    <property type="entry name" value="Filament"/>
    <property type="match status" value="1"/>
</dbReference>
<reference evidence="6" key="2">
    <citation type="submission" date="2025-09" db="UniProtKB">
        <authorList>
            <consortium name="Ensembl"/>
        </authorList>
    </citation>
    <scope>IDENTIFICATION</scope>
</reference>
<evidence type="ECO:0000256" key="2">
    <source>
        <dbReference type="ARBA" id="ARBA00022754"/>
    </source>
</evidence>
<dbReference type="GeneTree" id="ENSGT00950000182969"/>
<evidence type="ECO:0000256" key="3">
    <source>
        <dbReference type="ARBA" id="ARBA00023054"/>
    </source>
</evidence>
<organism evidence="6 7">
    <name type="scientific">Cyprinodon variegatus</name>
    <name type="common">Sheepshead minnow</name>
    <dbReference type="NCBI Taxonomy" id="28743"/>
    <lineage>
        <taxon>Eukaryota</taxon>
        <taxon>Metazoa</taxon>
        <taxon>Chordata</taxon>
        <taxon>Craniata</taxon>
        <taxon>Vertebrata</taxon>
        <taxon>Euteleostomi</taxon>
        <taxon>Actinopterygii</taxon>
        <taxon>Neopterygii</taxon>
        <taxon>Teleostei</taxon>
        <taxon>Neoteleostei</taxon>
        <taxon>Acanthomorphata</taxon>
        <taxon>Ovalentaria</taxon>
        <taxon>Atherinomorphae</taxon>
        <taxon>Cyprinodontiformes</taxon>
        <taxon>Cyprinodontidae</taxon>
        <taxon>Cyprinodon</taxon>
    </lineage>
</organism>
<feature type="coiled-coil region" evidence="4">
    <location>
        <begin position="70"/>
        <end position="97"/>
    </location>
</feature>
<dbReference type="AlphaFoldDB" id="A0A3Q2EFG3"/>
<evidence type="ECO:0000313" key="7">
    <source>
        <dbReference type="Proteomes" id="UP000265020"/>
    </source>
</evidence>
<reference evidence="6" key="1">
    <citation type="submission" date="2025-08" db="UniProtKB">
        <authorList>
            <consortium name="Ensembl"/>
        </authorList>
    </citation>
    <scope>IDENTIFICATION</scope>
</reference>
<keyword evidence="2" id="KW-0403">Intermediate filament</keyword>
<name>A0A3Q2EFG3_CYPVA</name>
<dbReference type="Proteomes" id="UP000265020">
    <property type="component" value="Unassembled WGS sequence"/>
</dbReference>
<feature type="coiled-coil region" evidence="4">
    <location>
        <begin position="267"/>
        <end position="294"/>
    </location>
</feature>
<dbReference type="OMA" id="CHITRAS"/>
<keyword evidence="3 4" id="KW-0175">Coiled coil</keyword>
<feature type="coiled-coil region" evidence="4">
    <location>
        <begin position="168"/>
        <end position="195"/>
    </location>
</feature>
<evidence type="ECO:0000259" key="5">
    <source>
        <dbReference type="PROSITE" id="PS51842"/>
    </source>
</evidence>
<proteinExistence type="predicted"/>
<protein>
    <submittedName>
        <fullName evidence="6">Keratin, type I cytoskeletal 50 kDa-like</fullName>
    </submittedName>
</protein>
<dbReference type="Gene3D" id="1.20.5.500">
    <property type="entry name" value="Single helix bin"/>
    <property type="match status" value="1"/>
</dbReference>
<dbReference type="PANTHER" id="PTHR23239">
    <property type="entry name" value="INTERMEDIATE FILAMENT"/>
    <property type="match status" value="1"/>
</dbReference>
<dbReference type="Gene3D" id="1.20.5.1160">
    <property type="entry name" value="Vasodilator-stimulated phosphoprotein"/>
    <property type="match status" value="1"/>
</dbReference>
<sequence length="413" mass="47222">MSFTSRSYRQGSIRQTLSVYGGAGGRDTRISTSQIGGSQYLNGFGLTDGLDLHVDANEKFMLQNLNDRLASYIQKKVHSMEKENERLEKQIKEWYSSKTVITRDYSSYFATIADLQNKIRDATTFNAKLYLEIDNSKLAADDFKTKYENELSMKQAVEADIAGLKKIFDDLNLVKMDLESQYESLKDELIMLKKNHEEEMSMHRNSKAGGISVECDAPPSIDLNKVMEEIREHYEGVIAKNRRELEQWYQSKITVVEKVAEDNSSSLGASRLEIKELKSTLQRLKIELQSHSSMKYSLEATVRETNERYAAQLAGHQAVIKGWEAQILNITNSITEMQLKYGTLLDLKTRLEAEIVEYRRLLEGEIARKTSYYKSICFPFLVVTKTITVEEIYVNGKKVDSSKSVDVDVNQIK</sequence>
<dbReference type="PROSITE" id="PS51842">
    <property type="entry name" value="IF_ROD_2"/>
    <property type="match status" value="1"/>
</dbReference>
<accession>A0A3Q2EFG3</accession>
<dbReference type="SUPFAM" id="SSF64593">
    <property type="entry name" value="Intermediate filament protein, coiled coil region"/>
    <property type="match status" value="2"/>
</dbReference>
<dbReference type="Ensembl" id="ENSCVAT00000024464.1">
    <property type="protein sequence ID" value="ENSCVAP00000030489.1"/>
    <property type="gene ID" value="ENSCVAG00000019084.1"/>
</dbReference>
<keyword evidence="1" id="KW-0416">Keratin</keyword>
<dbReference type="PRINTS" id="PR01248">
    <property type="entry name" value="TYPE1KERATIN"/>
</dbReference>
<keyword evidence="7" id="KW-1185">Reference proteome</keyword>